<dbReference type="AlphaFoldDB" id="A0A1I3IL62"/>
<name>A0A1I3IL62_9RHOB</name>
<gene>
    <name evidence="1" type="ORF">SAMN04487991_0053</name>
</gene>
<proteinExistence type="predicted"/>
<accession>A0A1I3IL62</accession>
<sequence>MVARADRAPVRETIETVGQVLIAELVLIHVQEKCERPGII</sequence>
<protein>
    <submittedName>
        <fullName evidence="1">Uncharacterized protein</fullName>
    </submittedName>
</protein>
<keyword evidence="2" id="KW-1185">Reference proteome</keyword>
<dbReference type="EMBL" id="FORH01000001">
    <property type="protein sequence ID" value="SFI48619.1"/>
    <property type="molecule type" value="Genomic_DNA"/>
</dbReference>
<reference evidence="2" key="1">
    <citation type="submission" date="2016-10" db="EMBL/GenBank/DDBJ databases">
        <authorList>
            <person name="Varghese N."/>
            <person name="Submissions S."/>
        </authorList>
    </citation>
    <scope>NUCLEOTIDE SEQUENCE [LARGE SCALE GENOMIC DNA]</scope>
    <source>
        <strain evidence="2">DSM 26471</strain>
    </source>
</reference>
<organism evidence="1 2">
    <name type="scientific">Celeribacter neptunius</name>
    <dbReference type="NCBI Taxonomy" id="588602"/>
    <lineage>
        <taxon>Bacteria</taxon>
        <taxon>Pseudomonadati</taxon>
        <taxon>Pseudomonadota</taxon>
        <taxon>Alphaproteobacteria</taxon>
        <taxon>Rhodobacterales</taxon>
        <taxon>Roseobacteraceae</taxon>
        <taxon>Celeribacter</taxon>
    </lineage>
</organism>
<dbReference type="Proteomes" id="UP000199630">
    <property type="component" value="Unassembled WGS sequence"/>
</dbReference>
<evidence type="ECO:0000313" key="2">
    <source>
        <dbReference type="Proteomes" id="UP000199630"/>
    </source>
</evidence>
<evidence type="ECO:0000313" key="1">
    <source>
        <dbReference type="EMBL" id="SFI48619.1"/>
    </source>
</evidence>